<dbReference type="SUPFAM" id="SSF51445">
    <property type="entry name" value="(Trans)glycosidases"/>
    <property type="match status" value="1"/>
</dbReference>
<evidence type="ECO:0000256" key="1">
    <source>
        <dbReference type="SAM" id="SignalP"/>
    </source>
</evidence>
<protein>
    <submittedName>
        <fullName evidence="3">DUF5722 domain-containing protein</fullName>
    </submittedName>
</protein>
<dbReference type="Pfam" id="PF18989">
    <property type="entry name" value="DUF5722"/>
    <property type="match status" value="1"/>
</dbReference>
<dbReference type="Gene3D" id="3.20.20.80">
    <property type="entry name" value="Glycosidases"/>
    <property type="match status" value="1"/>
</dbReference>
<feature type="signal peptide" evidence="1">
    <location>
        <begin position="1"/>
        <end position="31"/>
    </location>
</feature>
<dbReference type="InterPro" id="IPR017853">
    <property type="entry name" value="GH"/>
</dbReference>
<keyword evidence="1" id="KW-0732">Signal</keyword>
<dbReference type="RefSeq" id="WP_381742287.1">
    <property type="nucleotide sequence ID" value="NZ_JBHSDP010000024.1"/>
</dbReference>
<name>A0ABV8TKM9_9ACTN</name>
<keyword evidence="4" id="KW-1185">Reference proteome</keyword>
<organism evidence="3 4">
    <name type="scientific">Streptomyces andamanensis</name>
    <dbReference type="NCBI Taxonomy" id="1565035"/>
    <lineage>
        <taxon>Bacteria</taxon>
        <taxon>Bacillati</taxon>
        <taxon>Actinomycetota</taxon>
        <taxon>Actinomycetes</taxon>
        <taxon>Kitasatosporales</taxon>
        <taxon>Streptomycetaceae</taxon>
        <taxon>Streptomyces</taxon>
    </lineage>
</organism>
<feature type="chain" id="PRO_5045456227" evidence="1">
    <location>
        <begin position="32"/>
        <end position="533"/>
    </location>
</feature>
<evidence type="ECO:0000313" key="3">
    <source>
        <dbReference type="EMBL" id="MFC4331118.1"/>
    </source>
</evidence>
<dbReference type="InterPro" id="IPR043780">
    <property type="entry name" value="DUF5722"/>
</dbReference>
<feature type="domain" description="DUF5722" evidence="2">
    <location>
        <begin position="94"/>
        <end position="396"/>
    </location>
</feature>
<comment type="caution">
    <text evidence="3">The sequence shown here is derived from an EMBL/GenBank/DDBJ whole genome shotgun (WGS) entry which is preliminary data.</text>
</comment>
<proteinExistence type="predicted"/>
<dbReference type="EMBL" id="JBHSDP010000024">
    <property type="protein sequence ID" value="MFC4331118.1"/>
    <property type="molecule type" value="Genomic_DNA"/>
</dbReference>
<evidence type="ECO:0000313" key="4">
    <source>
        <dbReference type="Proteomes" id="UP001595824"/>
    </source>
</evidence>
<sequence length="533" mass="57361">MRRGAHARWTWPAVLCALVLLLAPGSGTAAAEPHSPGAPLAYPERGDYRIKAVQPDDWPDKDEIAGNNTGGVAMNLVWAQWQPTVQSPPCSTGQQQYDGQCFTVPARLDDDIRDWTERGLVVTGVVYGTPAWARTGRTCVPSAPGMEIFCAPDRASDYARFAGMLAQRYDGLHGHGRVADFVVGNEVNTNTWFNIGCGHGTPCDTTAWLDEIAALYDTAYDRVGAEQPTARAYLSLDHSFGSALDAPAAAEPVLSGMTVLRGLAARAGTRHWRVAMHPYPRDLRSPVFGPDDTPYVTYGTLGHLVGWLRQNFPANTAAWSDVQLTESGITSAGSSSPERQAQAVCDSFRDVLGTPGITNYVYHRMLDNPTETAAGLALGLRAPDGSAKPAWRTWALANRADLTPAQLSCGFEDLPYTRLVRAHSPTRGHWASTRGLPAGFTAENAWRLLRHEASGTRPLFECRVGGHNMVSTEAGCEGQEPLGPLGYAGTAPAPGTVALYRCRVPSTGDHFVSEQSACEGQLTEGLLGYAWRT</sequence>
<reference evidence="4" key="1">
    <citation type="journal article" date="2019" name="Int. J. Syst. Evol. Microbiol.">
        <title>The Global Catalogue of Microorganisms (GCM) 10K type strain sequencing project: providing services to taxonomists for standard genome sequencing and annotation.</title>
        <authorList>
            <consortium name="The Broad Institute Genomics Platform"/>
            <consortium name="The Broad Institute Genome Sequencing Center for Infectious Disease"/>
            <person name="Wu L."/>
            <person name="Ma J."/>
        </authorList>
    </citation>
    <scope>NUCLEOTIDE SEQUENCE [LARGE SCALE GENOMIC DNA]</scope>
    <source>
        <strain evidence="4">PCU 347</strain>
    </source>
</reference>
<dbReference type="Proteomes" id="UP001595824">
    <property type="component" value="Unassembled WGS sequence"/>
</dbReference>
<accession>A0ABV8TKM9</accession>
<evidence type="ECO:0000259" key="2">
    <source>
        <dbReference type="Pfam" id="PF18989"/>
    </source>
</evidence>
<gene>
    <name evidence="3" type="ORF">ACFPC0_25735</name>
</gene>